<dbReference type="Pfam" id="PF01381">
    <property type="entry name" value="HTH_3"/>
    <property type="match status" value="1"/>
</dbReference>
<sequence length="83" mass="9164">MKLSLNVPVVKQFMQKKGWNERDLARHMGISYTTVYRAMRGQRGVGGLFVKKLMCVVGGDLALDDVVIDVTLLPGGNEIQDKG</sequence>
<accession>A0A1N7PJ32</accession>
<protein>
    <submittedName>
        <fullName evidence="2">Helix-turn-helix</fullName>
    </submittedName>
</protein>
<evidence type="ECO:0000259" key="1">
    <source>
        <dbReference type="SMART" id="SM00530"/>
    </source>
</evidence>
<dbReference type="STRING" id="252246.SAMN05421799_1145"/>
<name>A0A1N7PJ32_9BACL</name>
<dbReference type="AlphaFoldDB" id="A0A1N7PJ32"/>
<dbReference type="SMART" id="SM00530">
    <property type="entry name" value="HTH_XRE"/>
    <property type="match status" value="1"/>
</dbReference>
<dbReference type="Proteomes" id="UP000186156">
    <property type="component" value="Unassembled WGS sequence"/>
</dbReference>
<dbReference type="SUPFAM" id="SSF47413">
    <property type="entry name" value="lambda repressor-like DNA-binding domains"/>
    <property type="match status" value="1"/>
</dbReference>
<organism evidence="2 3">
    <name type="scientific">Alicyclobacillus vulcanalis</name>
    <dbReference type="NCBI Taxonomy" id="252246"/>
    <lineage>
        <taxon>Bacteria</taxon>
        <taxon>Bacillati</taxon>
        <taxon>Bacillota</taxon>
        <taxon>Bacilli</taxon>
        <taxon>Bacillales</taxon>
        <taxon>Alicyclobacillaceae</taxon>
        <taxon>Alicyclobacillus</taxon>
    </lineage>
</organism>
<dbReference type="InterPro" id="IPR001387">
    <property type="entry name" value="Cro/C1-type_HTH"/>
</dbReference>
<dbReference type="RefSeq" id="WP_076348925.1">
    <property type="nucleotide sequence ID" value="NZ_FTOO01000014.1"/>
</dbReference>
<dbReference type="OrthoDB" id="2973435at2"/>
<dbReference type="CDD" id="cd00093">
    <property type="entry name" value="HTH_XRE"/>
    <property type="match status" value="1"/>
</dbReference>
<dbReference type="Gene3D" id="1.10.260.40">
    <property type="entry name" value="lambda repressor-like DNA-binding domains"/>
    <property type="match status" value="1"/>
</dbReference>
<evidence type="ECO:0000313" key="3">
    <source>
        <dbReference type="Proteomes" id="UP000186156"/>
    </source>
</evidence>
<feature type="domain" description="HTH cro/C1-type" evidence="1">
    <location>
        <begin position="9"/>
        <end position="64"/>
    </location>
</feature>
<reference evidence="3" key="1">
    <citation type="submission" date="2017-01" db="EMBL/GenBank/DDBJ databases">
        <authorList>
            <person name="Varghese N."/>
            <person name="Submissions S."/>
        </authorList>
    </citation>
    <scope>NUCLEOTIDE SEQUENCE [LARGE SCALE GENOMIC DNA]</scope>
    <source>
        <strain evidence="3">DSM 16176</strain>
    </source>
</reference>
<gene>
    <name evidence="2" type="ORF">SAMN05421799_1145</name>
</gene>
<dbReference type="GO" id="GO:0003677">
    <property type="term" value="F:DNA binding"/>
    <property type="evidence" value="ECO:0007669"/>
    <property type="project" value="InterPro"/>
</dbReference>
<keyword evidence="3" id="KW-1185">Reference proteome</keyword>
<evidence type="ECO:0000313" key="2">
    <source>
        <dbReference type="EMBL" id="SIT10624.1"/>
    </source>
</evidence>
<dbReference type="EMBL" id="FTOO01000014">
    <property type="protein sequence ID" value="SIT10624.1"/>
    <property type="molecule type" value="Genomic_DNA"/>
</dbReference>
<dbReference type="InterPro" id="IPR010982">
    <property type="entry name" value="Lambda_DNA-bd_dom_sf"/>
</dbReference>
<proteinExistence type="predicted"/>